<dbReference type="GO" id="GO:0005886">
    <property type="term" value="C:plasma membrane"/>
    <property type="evidence" value="ECO:0007669"/>
    <property type="project" value="UniProtKB-SubCell"/>
</dbReference>
<dbReference type="AlphaFoldDB" id="A0A1L3MM31"/>
<dbReference type="NCBIfam" id="NF004403">
    <property type="entry name" value="PRK05758.2-4"/>
    <property type="match status" value="1"/>
</dbReference>
<keyword evidence="7 8" id="KW-0066">ATP synthesis</keyword>
<dbReference type="OrthoDB" id="9802471at2"/>
<dbReference type="Proteomes" id="UP000181936">
    <property type="component" value="Chromosome"/>
</dbReference>
<comment type="function">
    <text evidence="8">F(1)F(0) ATP synthase produces ATP from ADP in the presence of a proton or sodium gradient. F-type ATPases consist of two structural domains, F(1) containing the extramembraneous catalytic core and F(0) containing the membrane proton channel, linked together by a central stalk and a peripheral stalk. During catalysis, ATP synthesis in the catalytic domain of F(1) is coupled via a rotary mechanism of the central stalk subunits to proton translocation.</text>
</comment>
<gene>
    <name evidence="8" type="primary">atpH</name>
    <name evidence="9" type="ORF">A9C19_00745</name>
</gene>
<dbReference type="PRINTS" id="PR00125">
    <property type="entry name" value="ATPASEDELTA"/>
</dbReference>
<dbReference type="HAMAP" id="MF_01416">
    <property type="entry name" value="ATP_synth_delta_bact"/>
    <property type="match status" value="1"/>
</dbReference>
<organism evidence="9 10">
    <name type="scientific">Bacillus weihaiensis</name>
    <dbReference type="NCBI Taxonomy" id="1547283"/>
    <lineage>
        <taxon>Bacteria</taxon>
        <taxon>Bacillati</taxon>
        <taxon>Bacillota</taxon>
        <taxon>Bacilli</taxon>
        <taxon>Bacillales</taxon>
        <taxon>Bacillaceae</taxon>
        <taxon>Bacillus</taxon>
    </lineage>
</organism>
<proteinExistence type="inferred from homology"/>
<dbReference type="STRING" id="1547283.A9C19_00745"/>
<keyword evidence="4 8" id="KW-0406">Ion transport</keyword>
<accession>A0A1L3MM31</accession>
<name>A0A1L3MM31_9BACI</name>
<evidence type="ECO:0000256" key="4">
    <source>
        <dbReference type="ARBA" id="ARBA00023065"/>
    </source>
</evidence>
<evidence type="ECO:0000256" key="7">
    <source>
        <dbReference type="ARBA" id="ARBA00023310"/>
    </source>
</evidence>
<keyword evidence="10" id="KW-1185">Reference proteome</keyword>
<comment type="function">
    <text evidence="8">This protein is part of the stalk that links CF(0) to CF(1). It either transmits conformational changes from CF(0) to CF(1) or is implicated in proton conduction.</text>
</comment>
<evidence type="ECO:0000256" key="6">
    <source>
        <dbReference type="ARBA" id="ARBA00023196"/>
    </source>
</evidence>
<sequence>MSKGIVAKRYAVALFQLAKEKNSVDQIESELLVVKEVFTSNKELAEVLNHPKIKNETKKSLIKEAFTGLSEAVVNTLFLLVDRHRSDVVSGMVEHFVEKANESRGTEDAIVYSVRHLSETELSSISASFAKKIGKHSLRLQNIVDPSLIGGVKLRIGNRIYDGSVSGKLERIERQLVANRL</sequence>
<protein>
    <recommendedName>
        <fullName evidence="8">ATP synthase subunit delta</fullName>
    </recommendedName>
    <alternativeName>
        <fullName evidence="8">ATP synthase F(1) sector subunit delta</fullName>
    </alternativeName>
    <alternativeName>
        <fullName evidence="8">F-type ATPase subunit delta</fullName>
        <shortName evidence="8">F-ATPase subunit delta</shortName>
    </alternativeName>
</protein>
<evidence type="ECO:0000256" key="1">
    <source>
        <dbReference type="ARBA" id="ARBA00004370"/>
    </source>
</evidence>
<dbReference type="RefSeq" id="WP_072578184.1">
    <property type="nucleotide sequence ID" value="NZ_CP016020.1"/>
</dbReference>
<keyword evidence="6 8" id="KW-0139">CF(1)</keyword>
<evidence type="ECO:0000256" key="5">
    <source>
        <dbReference type="ARBA" id="ARBA00023136"/>
    </source>
</evidence>
<keyword evidence="5 8" id="KW-0472">Membrane</keyword>
<dbReference type="SUPFAM" id="SSF47928">
    <property type="entry name" value="N-terminal domain of the delta subunit of the F1F0-ATP synthase"/>
    <property type="match status" value="1"/>
</dbReference>
<dbReference type="GO" id="GO:0046933">
    <property type="term" value="F:proton-transporting ATP synthase activity, rotational mechanism"/>
    <property type="evidence" value="ECO:0007669"/>
    <property type="project" value="UniProtKB-UniRule"/>
</dbReference>
<comment type="subcellular location">
    <subcellularLocation>
        <location evidence="8">Cell membrane</location>
        <topology evidence="8">Peripheral membrane protein</topology>
    </subcellularLocation>
    <subcellularLocation>
        <location evidence="1">Membrane</location>
    </subcellularLocation>
</comment>
<evidence type="ECO:0000313" key="9">
    <source>
        <dbReference type="EMBL" id="APH03399.1"/>
    </source>
</evidence>
<dbReference type="InterPro" id="IPR026015">
    <property type="entry name" value="ATP_synth_OSCP/delta_N_sf"/>
</dbReference>
<evidence type="ECO:0000313" key="10">
    <source>
        <dbReference type="Proteomes" id="UP000181936"/>
    </source>
</evidence>
<dbReference type="PANTHER" id="PTHR11910">
    <property type="entry name" value="ATP SYNTHASE DELTA CHAIN"/>
    <property type="match status" value="1"/>
</dbReference>
<evidence type="ECO:0000256" key="3">
    <source>
        <dbReference type="ARBA" id="ARBA00022781"/>
    </source>
</evidence>
<dbReference type="PROSITE" id="PS00389">
    <property type="entry name" value="ATPASE_DELTA"/>
    <property type="match status" value="1"/>
</dbReference>
<comment type="similarity">
    <text evidence="8">Belongs to the ATPase delta chain family.</text>
</comment>
<dbReference type="NCBIfam" id="TIGR01145">
    <property type="entry name" value="ATP_synt_delta"/>
    <property type="match status" value="1"/>
</dbReference>
<dbReference type="EMBL" id="CP016020">
    <property type="protein sequence ID" value="APH03399.1"/>
    <property type="molecule type" value="Genomic_DNA"/>
</dbReference>
<dbReference type="KEGG" id="bwh:A9C19_00745"/>
<dbReference type="InterPro" id="IPR000711">
    <property type="entry name" value="ATPase_OSCP/dsu"/>
</dbReference>
<keyword evidence="3 8" id="KW-0375">Hydrogen ion transport</keyword>
<dbReference type="Pfam" id="PF00213">
    <property type="entry name" value="OSCP"/>
    <property type="match status" value="1"/>
</dbReference>
<evidence type="ECO:0000256" key="8">
    <source>
        <dbReference type="HAMAP-Rule" id="MF_01416"/>
    </source>
</evidence>
<reference evidence="9 10" key="1">
    <citation type="journal article" date="2016" name="Sci. Rep.">
        <title>Complete genome sequence and transcriptomic analysis of a novel marine strain Bacillus weihaiensis reveals the mechanism of brown algae degradation.</title>
        <authorList>
            <person name="Zhu Y."/>
            <person name="Chen P."/>
            <person name="Bao Y."/>
            <person name="Men Y."/>
            <person name="Zeng Y."/>
            <person name="Yang J."/>
            <person name="Sun J."/>
            <person name="Sun Y."/>
        </authorList>
    </citation>
    <scope>NUCLEOTIDE SEQUENCE [LARGE SCALE GENOMIC DNA]</scope>
    <source>
        <strain evidence="9 10">Alg07</strain>
    </source>
</reference>
<dbReference type="Gene3D" id="1.10.520.20">
    <property type="entry name" value="N-terminal domain of the delta subunit of the F1F0-ATP synthase"/>
    <property type="match status" value="1"/>
</dbReference>
<keyword evidence="2 8" id="KW-0813">Transport</keyword>
<keyword evidence="8" id="KW-1003">Cell membrane</keyword>
<dbReference type="InterPro" id="IPR020781">
    <property type="entry name" value="ATPase_OSCP/d_CS"/>
</dbReference>
<evidence type="ECO:0000256" key="2">
    <source>
        <dbReference type="ARBA" id="ARBA00022448"/>
    </source>
</evidence>
<dbReference type="GO" id="GO:0045259">
    <property type="term" value="C:proton-transporting ATP synthase complex"/>
    <property type="evidence" value="ECO:0007669"/>
    <property type="project" value="UniProtKB-KW"/>
</dbReference>